<dbReference type="Proteomes" id="UP000191004">
    <property type="component" value="Unassembled WGS sequence"/>
</dbReference>
<evidence type="ECO:0000256" key="1">
    <source>
        <dbReference type="ARBA" id="ARBA00005179"/>
    </source>
</evidence>
<keyword evidence="2" id="KW-0808">Transferase</keyword>
<organism evidence="5 6">
    <name type="scientific">Trichoderma guizhouense</name>
    <dbReference type="NCBI Taxonomy" id="1491466"/>
    <lineage>
        <taxon>Eukaryota</taxon>
        <taxon>Fungi</taxon>
        <taxon>Dikarya</taxon>
        <taxon>Ascomycota</taxon>
        <taxon>Pezizomycotina</taxon>
        <taxon>Sordariomycetes</taxon>
        <taxon>Hypocreomycetidae</taxon>
        <taxon>Hypocreales</taxon>
        <taxon>Hypocreaceae</taxon>
        <taxon>Trichoderma</taxon>
    </lineage>
</organism>
<dbReference type="AlphaFoldDB" id="A0A1T3CYP3"/>
<gene>
    <name evidence="5" type="ORF">A0O28_0063410</name>
</gene>
<comment type="caution">
    <text evidence="5">The sequence shown here is derived from an EMBL/GenBank/DDBJ whole genome shotgun (WGS) entry which is preliminary data.</text>
</comment>
<dbReference type="PANTHER" id="PTHR35897">
    <property type="entry name" value="METHYLTRANSFERASE AUSD"/>
    <property type="match status" value="1"/>
</dbReference>
<dbReference type="PANTHER" id="PTHR35897:SF1">
    <property type="entry name" value="METHYLTRANSFERASE AUSD"/>
    <property type="match status" value="1"/>
</dbReference>
<comment type="similarity">
    <text evidence="4">Belongs to the class I-like SAM-binding methyltransferase superfamily.</text>
</comment>
<dbReference type="InterPro" id="IPR029063">
    <property type="entry name" value="SAM-dependent_MTases_sf"/>
</dbReference>
<keyword evidence="3" id="KW-0949">S-adenosyl-L-methionine</keyword>
<evidence type="ECO:0000256" key="3">
    <source>
        <dbReference type="ARBA" id="ARBA00022691"/>
    </source>
</evidence>
<dbReference type="EMBL" id="LVVK01000003">
    <property type="protein sequence ID" value="OPB46220.1"/>
    <property type="molecule type" value="Genomic_DNA"/>
</dbReference>
<accession>A0A1T3CYP3</accession>
<reference evidence="5 6" key="1">
    <citation type="submission" date="2016-04" db="EMBL/GenBank/DDBJ databases">
        <title>Multiple horizontal gene transfer events from other fungi enriched the ability of the initially mycotrophic fungus Trichoderma (Ascomycota) to feed on dead plant biomass.</title>
        <authorList>
            <person name="Atanasova L."/>
            <person name="Chenthamara K."/>
            <person name="Zhang J."/>
            <person name="Grujic M."/>
            <person name="Henrissat B."/>
            <person name="Kuo A."/>
            <person name="Aertz A."/>
            <person name="Salamov A."/>
            <person name="Lipzen A."/>
            <person name="Labutti K."/>
            <person name="Barry K."/>
            <person name="Miao Y."/>
            <person name="Rahimi M.J."/>
            <person name="Shen Q."/>
            <person name="Grigoriev I.V."/>
            <person name="Kubicek C.P."/>
            <person name="Druzhinina I.S."/>
        </authorList>
    </citation>
    <scope>NUCLEOTIDE SEQUENCE [LARGE SCALE GENOMIC DNA]</scope>
    <source>
        <strain evidence="5 6">NJAU 4742</strain>
    </source>
</reference>
<evidence type="ECO:0000256" key="2">
    <source>
        <dbReference type="ARBA" id="ARBA00022679"/>
    </source>
</evidence>
<dbReference type="InterPro" id="IPR051654">
    <property type="entry name" value="Meroterpenoid_MTases"/>
</dbReference>
<comment type="pathway">
    <text evidence="1">Secondary metabolite biosynthesis.</text>
</comment>
<dbReference type="OrthoDB" id="2094832at2759"/>
<dbReference type="Gene3D" id="3.40.50.150">
    <property type="entry name" value="Vaccinia Virus protein VP39"/>
    <property type="match status" value="1"/>
</dbReference>
<dbReference type="SUPFAM" id="SSF53335">
    <property type="entry name" value="S-adenosyl-L-methionine-dependent methyltransferases"/>
    <property type="match status" value="1"/>
</dbReference>
<sequence>MSNTMSIPNGENPYEIYDLESGLKLLREYSGIPDEDVKKHVELIKEKALEVRHYPCIRRYRFLDLIMMTTEVYQEVLERVKNGDKFMDLGCCLGQEIRKLVHDGAPSANTYGSDLWGEYLSMGYELFKDEDRLQTTFIAADIFDDSSPLAKLSGQMNVIYVGDFFHLFNLEEQEEIAERIVHLLAPQPGSIIIGRQSGGETAMEYSRAGDVSGRKQFQHNPQSWKELWDRVGNKTRSKWSADVELCQEFKFKPSVRIDTSSEVQRLMNAKGLRFTIRRL</sequence>
<name>A0A1T3CYP3_9HYPO</name>
<evidence type="ECO:0000313" key="5">
    <source>
        <dbReference type="EMBL" id="OPB46220.1"/>
    </source>
</evidence>
<keyword evidence="6" id="KW-1185">Reference proteome</keyword>
<proteinExistence type="inferred from homology"/>
<protein>
    <submittedName>
        <fullName evidence="5">Uncharacterized protein</fullName>
    </submittedName>
</protein>
<evidence type="ECO:0000313" key="6">
    <source>
        <dbReference type="Proteomes" id="UP000191004"/>
    </source>
</evidence>
<evidence type="ECO:0000256" key="4">
    <source>
        <dbReference type="ARBA" id="ARBA00038314"/>
    </source>
</evidence>
<dbReference type="GO" id="GO:0016740">
    <property type="term" value="F:transferase activity"/>
    <property type="evidence" value="ECO:0007669"/>
    <property type="project" value="UniProtKB-KW"/>
</dbReference>